<reference evidence="6" key="1">
    <citation type="journal article" date="2015" name="Nature">
        <title>Complex archaea that bridge the gap between prokaryotes and eukaryotes.</title>
        <authorList>
            <person name="Spang A."/>
            <person name="Saw J.H."/>
            <person name="Jorgensen S.L."/>
            <person name="Zaremba-Niedzwiedzka K."/>
            <person name="Martijn J."/>
            <person name="Lind A.E."/>
            <person name="van Eijk R."/>
            <person name="Schleper C."/>
            <person name="Guy L."/>
            <person name="Ettema T.J."/>
        </authorList>
    </citation>
    <scope>NUCLEOTIDE SEQUENCE</scope>
</reference>
<dbReference type="GO" id="GO:0046872">
    <property type="term" value="F:metal ion binding"/>
    <property type="evidence" value="ECO:0007669"/>
    <property type="project" value="UniProtKB-KW"/>
</dbReference>
<keyword evidence="3" id="KW-0479">Metal-binding</keyword>
<protein>
    <recommendedName>
        <fullName evidence="7">Histidinol dehydrogenase</fullName>
    </recommendedName>
</protein>
<dbReference type="PIRSF" id="PIRSF000099">
    <property type="entry name" value="Histidinol_dh"/>
    <property type="match status" value="1"/>
</dbReference>
<comment type="similarity">
    <text evidence="2">Belongs to the histidinol dehydrogenase family.</text>
</comment>
<gene>
    <name evidence="6" type="ORF">LCGC14_0016760</name>
</gene>
<evidence type="ECO:0000256" key="2">
    <source>
        <dbReference type="ARBA" id="ARBA00010178"/>
    </source>
</evidence>
<dbReference type="GO" id="GO:0004399">
    <property type="term" value="F:histidinol dehydrogenase activity"/>
    <property type="evidence" value="ECO:0007669"/>
    <property type="project" value="InterPro"/>
</dbReference>
<dbReference type="PROSITE" id="PS00611">
    <property type="entry name" value="HISOL_DEHYDROGENASE"/>
    <property type="match status" value="1"/>
</dbReference>
<dbReference type="GO" id="GO:0051287">
    <property type="term" value="F:NAD binding"/>
    <property type="evidence" value="ECO:0007669"/>
    <property type="project" value="InterPro"/>
</dbReference>
<evidence type="ECO:0000256" key="4">
    <source>
        <dbReference type="ARBA" id="ARBA00022833"/>
    </source>
</evidence>
<dbReference type="SUPFAM" id="SSF53720">
    <property type="entry name" value="ALDH-like"/>
    <property type="match status" value="1"/>
</dbReference>
<evidence type="ECO:0000256" key="3">
    <source>
        <dbReference type="ARBA" id="ARBA00022723"/>
    </source>
</evidence>
<dbReference type="EMBL" id="LAZR01000003">
    <property type="protein sequence ID" value="KKO11200.1"/>
    <property type="molecule type" value="Genomic_DNA"/>
</dbReference>
<dbReference type="GO" id="GO:0000105">
    <property type="term" value="P:L-histidine biosynthetic process"/>
    <property type="evidence" value="ECO:0007669"/>
    <property type="project" value="InterPro"/>
</dbReference>
<dbReference type="PANTHER" id="PTHR21256:SF2">
    <property type="entry name" value="HISTIDINE BIOSYNTHESIS TRIFUNCTIONAL PROTEIN"/>
    <property type="match status" value="1"/>
</dbReference>
<comment type="cofactor">
    <cofactor evidence="1">
        <name>Zn(2+)</name>
        <dbReference type="ChEBI" id="CHEBI:29105"/>
    </cofactor>
</comment>
<accession>A0A0F9W4A8</accession>
<name>A0A0F9W4A8_9ZZZZ</name>
<dbReference type="Gene3D" id="3.40.50.1980">
    <property type="entry name" value="Nitrogenase molybdenum iron protein domain"/>
    <property type="match status" value="2"/>
</dbReference>
<organism evidence="6">
    <name type="scientific">marine sediment metagenome</name>
    <dbReference type="NCBI Taxonomy" id="412755"/>
    <lineage>
        <taxon>unclassified sequences</taxon>
        <taxon>metagenomes</taxon>
        <taxon>ecological metagenomes</taxon>
    </lineage>
</organism>
<dbReference type="InterPro" id="IPR001692">
    <property type="entry name" value="Histidinol_DH_CS"/>
</dbReference>
<dbReference type="PANTHER" id="PTHR21256">
    <property type="entry name" value="HISTIDINOL DEHYDROGENASE HDH"/>
    <property type="match status" value="1"/>
</dbReference>
<evidence type="ECO:0000256" key="1">
    <source>
        <dbReference type="ARBA" id="ARBA00001947"/>
    </source>
</evidence>
<sequence length="428" mass="44284">MTAGPLTLISAADLPPARRQALDDETIRTAGQIVRNVQTGGEAALRQHAERLGDLQPGQPLVIGKAELNEALSQIDSETRALMERVAERIRAFANAQLNSLSAFELPIPGGAATQCIDPVERAGCYAPGGRHPLPSSVLMTAITARVAGVKEVWVASPTPPPETLAAAAISRADGLLAVGGAQAIAALAFGAGVPACDVIVGPGNRFVTAAKYLVSDRVGIDMLAGPSELVVLADESADASMIAADLLAQAEHDPDARVILVATSRSAIDAVNEHLAAQLEALPTAPVARQALSNGLAVLAGDMDEAVRVCDDIAPEHLELHVGSPQRIAARVKHFGALFVGPGAAVVLGDYGAGPNHTLPTGGTARQTGGLSVFNFLRVRTSLRIDDTAAAEEMFKDAERLARLEGLEAHARAAAIRRRTADEPPGA</sequence>
<keyword evidence="4" id="KW-0862">Zinc</keyword>
<dbReference type="InterPro" id="IPR016161">
    <property type="entry name" value="Ald_DH/histidinol_DH"/>
</dbReference>
<dbReference type="Gene3D" id="1.20.5.1300">
    <property type="match status" value="1"/>
</dbReference>
<evidence type="ECO:0000256" key="5">
    <source>
        <dbReference type="ARBA" id="ARBA00023002"/>
    </source>
</evidence>
<keyword evidence="5" id="KW-0560">Oxidoreductase</keyword>
<dbReference type="InterPro" id="IPR022695">
    <property type="entry name" value="Histidinol_DH_monofunct"/>
</dbReference>
<comment type="caution">
    <text evidence="6">The sequence shown here is derived from an EMBL/GenBank/DDBJ whole genome shotgun (WGS) entry which is preliminary data.</text>
</comment>
<proteinExistence type="inferred from homology"/>
<dbReference type="PRINTS" id="PR00083">
    <property type="entry name" value="HOLDHDRGNASE"/>
</dbReference>
<dbReference type="NCBIfam" id="TIGR00069">
    <property type="entry name" value="hisD"/>
    <property type="match status" value="1"/>
</dbReference>
<dbReference type="InterPro" id="IPR012131">
    <property type="entry name" value="Hstdl_DH"/>
</dbReference>
<evidence type="ECO:0000313" key="6">
    <source>
        <dbReference type="EMBL" id="KKO11200.1"/>
    </source>
</evidence>
<evidence type="ECO:0008006" key="7">
    <source>
        <dbReference type="Google" id="ProtNLM"/>
    </source>
</evidence>
<dbReference type="Pfam" id="PF00815">
    <property type="entry name" value="Histidinol_dh"/>
    <property type="match status" value="1"/>
</dbReference>
<dbReference type="AlphaFoldDB" id="A0A0F9W4A8"/>
<dbReference type="FunFam" id="3.40.50.1980:FF:000001">
    <property type="entry name" value="Histidinol dehydrogenase"/>
    <property type="match status" value="1"/>
</dbReference>
<dbReference type="CDD" id="cd06572">
    <property type="entry name" value="Histidinol_dh"/>
    <property type="match status" value="1"/>
</dbReference>
<dbReference type="GO" id="GO:0005829">
    <property type="term" value="C:cytosol"/>
    <property type="evidence" value="ECO:0007669"/>
    <property type="project" value="TreeGrafter"/>
</dbReference>